<dbReference type="PANTHER" id="PTHR37283:SF1">
    <property type="entry name" value="PH DOMAIN-CONTAINING PROTEIN YHR131C"/>
    <property type="match status" value="1"/>
</dbReference>
<feature type="domain" description="PH" evidence="2">
    <location>
        <begin position="113"/>
        <end position="237"/>
    </location>
</feature>
<dbReference type="Proteomes" id="UP001221413">
    <property type="component" value="Unassembled WGS sequence"/>
</dbReference>
<dbReference type="InterPro" id="IPR041681">
    <property type="entry name" value="PH_9"/>
</dbReference>
<gene>
    <name evidence="3" type="ORF">Dda_3626</name>
</gene>
<dbReference type="SUPFAM" id="SSF50729">
    <property type="entry name" value="PH domain-like"/>
    <property type="match status" value="1"/>
</dbReference>
<evidence type="ECO:0000256" key="1">
    <source>
        <dbReference type="SAM" id="MobiDB-lite"/>
    </source>
</evidence>
<dbReference type="InterPro" id="IPR011993">
    <property type="entry name" value="PH-like_dom_sf"/>
</dbReference>
<dbReference type="AlphaFoldDB" id="A0AAD6NJR2"/>
<feature type="compositionally biased region" description="Basic and acidic residues" evidence="1">
    <location>
        <begin position="23"/>
        <end position="38"/>
    </location>
</feature>
<sequence length="495" mass="55828">MPLFSSSSTSVNEIVSGSGTNYSRKDVRPQNKGKDPARMRQLRRSITDYSYQVPPPSPGYINSFPNSSLSQLDDSLPPPSYGELDDPRFSSRGVKVTPRPEEGRESLPGYKCSLLKEGLFDRKIEMESPFERSGDRKWNRVYCILNNTVLSVHKIKKHPTIPRPDPLEDEPDDATGFMPGQLIKSFTLQHAEVGAASDYKKRSYVIRIRAETQQFLLACKTVETFFSWLEGLSSGINMALPLEERDLPKYQTIPRRRRRRRNQDGASSSSQSANAVQQQQEIIRRHFPQLLVDADGNDLDLTLDPNDRPGTSGVLDIVDEHGNLSDLDDDDLPPSGAMTPVSHMSHAAESITDLSNLRISEDRERSHNLEVLDYDSRGYSRPSTSATNDPYNPYALRGHLAGFARNTSASMHEQETQKWRGGTTISREQNLRFTKRCMNVLNANTPRQTNLVIEKGIRYEIVPGQYKLVPDPKITLPSYQNHKPHVYAQAALIDM</sequence>
<dbReference type="InterPro" id="IPR001849">
    <property type="entry name" value="PH_domain"/>
</dbReference>
<comment type="caution">
    <text evidence="3">The sequence shown here is derived from an EMBL/GenBank/DDBJ whole genome shotgun (WGS) entry which is preliminary data.</text>
</comment>
<accession>A0AAD6NJR2</accession>
<keyword evidence="4" id="KW-1185">Reference proteome</keyword>
<evidence type="ECO:0000313" key="4">
    <source>
        <dbReference type="Proteomes" id="UP001221413"/>
    </source>
</evidence>
<reference evidence="3" key="1">
    <citation type="submission" date="2023-01" db="EMBL/GenBank/DDBJ databases">
        <title>The chitinases involved in constricting ring structure development in the nematode-trapping fungus Drechslerella dactyloides.</title>
        <authorList>
            <person name="Wang R."/>
            <person name="Zhang L."/>
            <person name="Tang P."/>
            <person name="Li S."/>
            <person name="Liang L."/>
        </authorList>
    </citation>
    <scope>NUCLEOTIDE SEQUENCE</scope>
    <source>
        <strain evidence="3">YMF1.00031</strain>
    </source>
</reference>
<evidence type="ECO:0000313" key="3">
    <source>
        <dbReference type="EMBL" id="KAJ6260964.1"/>
    </source>
</evidence>
<organism evidence="3 4">
    <name type="scientific">Drechslerella dactyloides</name>
    <name type="common">Nematode-trapping fungus</name>
    <name type="synonym">Arthrobotrys dactyloides</name>
    <dbReference type="NCBI Taxonomy" id="74499"/>
    <lineage>
        <taxon>Eukaryota</taxon>
        <taxon>Fungi</taxon>
        <taxon>Dikarya</taxon>
        <taxon>Ascomycota</taxon>
        <taxon>Pezizomycotina</taxon>
        <taxon>Orbiliomycetes</taxon>
        <taxon>Orbiliales</taxon>
        <taxon>Orbiliaceae</taxon>
        <taxon>Drechslerella</taxon>
    </lineage>
</organism>
<dbReference type="PROSITE" id="PS50003">
    <property type="entry name" value="PH_DOMAIN"/>
    <property type="match status" value="1"/>
</dbReference>
<dbReference type="PANTHER" id="PTHR37283">
    <property type="entry name" value="PH DOMAIN-CONTAINING PROTEIN YHR131C"/>
    <property type="match status" value="1"/>
</dbReference>
<feature type="region of interest" description="Disordered" evidence="1">
    <location>
        <begin position="1"/>
        <end position="108"/>
    </location>
</feature>
<name>A0AAD6NJR2_DREDA</name>
<feature type="region of interest" description="Disordered" evidence="1">
    <location>
        <begin position="249"/>
        <end position="279"/>
    </location>
</feature>
<dbReference type="Gene3D" id="2.30.29.30">
    <property type="entry name" value="Pleckstrin-homology domain (PH domain)/Phosphotyrosine-binding domain (PTB)"/>
    <property type="match status" value="1"/>
</dbReference>
<feature type="compositionally biased region" description="Low complexity" evidence="1">
    <location>
        <begin position="266"/>
        <end position="279"/>
    </location>
</feature>
<dbReference type="Pfam" id="PF15410">
    <property type="entry name" value="PH_9"/>
    <property type="match status" value="1"/>
</dbReference>
<dbReference type="SMART" id="SM00233">
    <property type="entry name" value="PH"/>
    <property type="match status" value="1"/>
</dbReference>
<dbReference type="EMBL" id="JAQGDS010000004">
    <property type="protein sequence ID" value="KAJ6260964.1"/>
    <property type="molecule type" value="Genomic_DNA"/>
</dbReference>
<feature type="compositionally biased region" description="Low complexity" evidence="1">
    <location>
        <begin position="1"/>
        <end position="18"/>
    </location>
</feature>
<evidence type="ECO:0000259" key="2">
    <source>
        <dbReference type="PROSITE" id="PS50003"/>
    </source>
</evidence>
<proteinExistence type="predicted"/>
<protein>
    <recommendedName>
        <fullName evidence="2">PH domain-containing protein</fullName>
    </recommendedName>
</protein>